<dbReference type="PANTHER" id="PTHR30521:SF4">
    <property type="entry name" value="DEFERROCHELATASE"/>
    <property type="match status" value="1"/>
</dbReference>
<dbReference type="EMBL" id="JACJVP010000030">
    <property type="protein sequence ID" value="MBB6672685.1"/>
    <property type="molecule type" value="Genomic_DNA"/>
</dbReference>
<dbReference type="InterPro" id="IPR006313">
    <property type="entry name" value="EfeB/EfeN"/>
</dbReference>
<dbReference type="GO" id="GO:0005829">
    <property type="term" value="C:cytosol"/>
    <property type="evidence" value="ECO:0007669"/>
    <property type="project" value="TreeGrafter"/>
</dbReference>
<dbReference type="InterPro" id="IPR006314">
    <property type="entry name" value="Dyp_peroxidase"/>
</dbReference>
<keyword evidence="4 13" id="KW-0479">Metal-binding</keyword>
<evidence type="ECO:0000256" key="7">
    <source>
        <dbReference type="ARBA" id="ARBA00023004"/>
    </source>
</evidence>
<evidence type="ECO:0000256" key="5">
    <source>
        <dbReference type="ARBA" id="ARBA00022729"/>
    </source>
</evidence>
<comment type="caution">
    <text evidence="16">The sequence shown here is derived from an EMBL/GenBank/DDBJ whole genome shotgun (WGS) entry which is preliminary data.</text>
</comment>
<feature type="domain" description="Dyp-type peroxidase N-terminal" evidence="14">
    <location>
        <begin position="71"/>
        <end position="224"/>
    </location>
</feature>
<evidence type="ECO:0000256" key="9">
    <source>
        <dbReference type="ARBA" id="ARBA00025737"/>
    </source>
</evidence>
<comment type="cofactor">
    <cofactor evidence="13">
        <name>heme b</name>
        <dbReference type="ChEBI" id="CHEBI:60344"/>
    </cofactor>
    <text evidence="13">Binds 1 heme b (iron(II)-protoporphyrin IX) group non-covalently per subunit.</text>
</comment>
<dbReference type="PROSITE" id="PS51404">
    <property type="entry name" value="DYP_PEROXIDASE"/>
    <property type="match status" value="1"/>
</dbReference>
<evidence type="ECO:0000256" key="3">
    <source>
        <dbReference type="ARBA" id="ARBA00022617"/>
    </source>
</evidence>
<dbReference type="SUPFAM" id="SSF54909">
    <property type="entry name" value="Dimeric alpha+beta barrel"/>
    <property type="match status" value="1"/>
</dbReference>
<dbReference type="NCBIfam" id="TIGR01413">
    <property type="entry name" value="Dyp_perox_fam"/>
    <property type="match status" value="1"/>
</dbReference>
<comment type="similarity">
    <text evidence="9 13">Belongs to the DyP-type peroxidase family.</text>
</comment>
<evidence type="ECO:0000313" key="17">
    <source>
        <dbReference type="Proteomes" id="UP000547209"/>
    </source>
</evidence>
<organism evidence="16 17">
    <name type="scientific">Cohnella nanjingensis</name>
    <dbReference type="NCBI Taxonomy" id="1387779"/>
    <lineage>
        <taxon>Bacteria</taxon>
        <taxon>Bacillati</taxon>
        <taxon>Bacillota</taxon>
        <taxon>Bacilli</taxon>
        <taxon>Bacillales</taxon>
        <taxon>Paenibacillaceae</taxon>
        <taxon>Cohnella</taxon>
    </lineage>
</organism>
<evidence type="ECO:0000256" key="2">
    <source>
        <dbReference type="ARBA" id="ARBA00022559"/>
    </source>
</evidence>
<evidence type="ECO:0000256" key="11">
    <source>
        <dbReference type="ARBA" id="ARBA00033775"/>
    </source>
</evidence>
<dbReference type="PANTHER" id="PTHR30521">
    <property type="entry name" value="DEFERROCHELATASE/PEROXIDASE"/>
    <property type="match status" value="1"/>
</dbReference>
<dbReference type="Pfam" id="PF04261">
    <property type="entry name" value="Dyp_perox_N"/>
    <property type="match status" value="1"/>
</dbReference>
<evidence type="ECO:0000259" key="15">
    <source>
        <dbReference type="Pfam" id="PF20628"/>
    </source>
</evidence>
<dbReference type="GO" id="GO:0004601">
    <property type="term" value="F:peroxidase activity"/>
    <property type="evidence" value="ECO:0007669"/>
    <property type="project" value="UniProtKB-KW"/>
</dbReference>
<keyword evidence="5" id="KW-0732">Signal</keyword>
<keyword evidence="17" id="KW-1185">Reference proteome</keyword>
<protein>
    <recommendedName>
        <fullName evidence="10 13">Deferrochelatase</fullName>
        <ecNumber evidence="13">1.11.1.-</ecNumber>
    </recommendedName>
    <alternativeName>
        <fullName evidence="11 13">Peroxidase EfeB</fullName>
    </alternativeName>
</protein>
<proteinExistence type="inferred from homology"/>
<keyword evidence="6 13" id="KW-0560">Oxidoreductase</keyword>
<dbReference type="GO" id="GO:0030313">
    <property type="term" value="C:cell envelope"/>
    <property type="evidence" value="ECO:0007669"/>
    <property type="project" value="UniProtKB-SubCell"/>
</dbReference>
<sequence>MDREIEQPQNEGREPKRVSRRDVLKMGAVGGIGLLLGATGLKGLSLLDEPKPASAKPAPAAGTIPFYGAHQGGIVTPMQDYVCMGAFDFTTTSLETVRKLFKQWTDASARIAAGEGVADESGNALVPPADTGETIGLLPVRTTLTFGLGASFFDDRFGLAGKRPKALADIPAFKRDELVPEWSHGDVIVQVCANDPQVAFHAIRNLARIARGKAVLRWMQQGYQRSGLADPKGATPRNLLGFKDGTNNPAVGDADVAGEIVWAKGADGAPWMDGGSYMAVRRIRMRIEVWDRTTLGEQEATFGRHRDSGAPLGQAGEFDKADYAKTGKNGKPIIPADSHMALASMGGKVKIHRRGYSYSNGIDLRTGQLDAGLLFICFNRDPREQFIPMQEKLAASDRLNEYIQHVGSGIYAVLPGVREGGYIGDTLL</sequence>
<dbReference type="GO" id="GO:0020037">
    <property type="term" value="F:heme binding"/>
    <property type="evidence" value="ECO:0007669"/>
    <property type="project" value="InterPro"/>
</dbReference>
<dbReference type="NCBIfam" id="TIGR01409">
    <property type="entry name" value="TAT_signal_seq"/>
    <property type="match status" value="1"/>
</dbReference>
<dbReference type="RefSeq" id="WP_185670542.1">
    <property type="nucleotide sequence ID" value="NZ_JACJVP010000030.1"/>
</dbReference>
<comment type="function">
    <text evidence="13">Involved in the recovery of exogenous heme iron. Extracts iron from heme while preserving the protoporphyrin ring intact.</text>
</comment>
<gene>
    <name evidence="16" type="primary">efeB</name>
    <name evidence="16" type="ORF">H7C19_18545</name>
</gene>
<comment type="subcellular location">
    <subcellularLocation>
        <location evidence="1">Cell envelope</location>
    </subcellularLocation>
</comment>
<evidence type="ECO:0000256" key="12">
    <source>
        <dbReference type="ARBA" id="ARBA00048856"/>
    </source>
</evidence>
<dbReference type="Pfam" id="PF20628">
    <property type="entry name" value="Dyp_perox_C"/>
    <property type="match status" value="1"/>
</dbReference>
<dbReference type="GO" id="GO:0033212">
    <property type="term" value="P:iron import into cell"/>
    <property type="evidence" value="ECO:0007669"/>
    <property type="project" value="InterPro"/>
</dbReference>
<evidence type="ECO:0000256" key="10">
    <source>
        <dbReference type="ARBA" id="ARBA00033771"/>
    </source>
</evidence>
<evidence type="ECO:0000256" key="6">
    <source>
        <dbReference type="ARBA" id="ARBA00023002"/>
    </source>
</evidence>
<keyword evidence="2 13" id="KW-0575">Peroxidase</keyword>
<dbReference type="NCBIfam" id="TIGR01412">
    <property type="entry name" value="tat_substr_1"/>
    <property type="match status" value="1"/>
</dbReference>
<evidence type="ECO:0000256" key="13">
    <source>
        <dbReference type="RuleBase" id="RU365017"/>
    </source>
</evidence>
<evidence type="ECO:0000259" key="14">
    <source>
        <dbReference type="Pfam" id="PF04261"/>
    </source>
</evidence>
<dbReference type="EC" id="1.11.1.-" evidence="13"/>
<dbReference type="InterPro" id="IPR011008">
    <property type="entry name" value="Dimeric_a/b-barrel"/>
</dbReference>
<dbReference type="GO" id="GO:0004325">
    <property type="term" value="F:ferrochelatase activity"/>
    <property type="evidence" value="ECO:0007669"/>
    <property type="project" value="UniProtKB-EC"/>
</dbReference>
<dbReference type="PROSITE" id="PS51318">
    <property type="entry name" value="TAT"/>
    <property type="match status" value="1"/>
</dbReference>
<evidence type="ECO:0000256" key="1">
    <source>
        <dbReference type="ARBA" id="ARBA00004196"/>
    </source>
</evidence>
<dbReference type="InterPro" id="IPR048327">
    <property type="entry name" value="Dyp_perox_N"/>
</dbReference>
<keyword evidence="7 13" id="KW-0408">Iron</keyword>
<dbReference type="AlphaFoldDB" id="A0A7X0VG25"/>
<evidence type="ECO:0000313" key="16">
    <source>
        <dbReference type="EMBL" id="MBB6672685.1"/>
    </source>
</evidence>
<keyword evidence="3 13" id="KW-0349">Heme</keyword>
<dbReference type="InterPro" id="IPR019546">
    <property type="entry name" value="TAT_signal_bac_arc"/>
</dbReference>
<keyword evidence="8" id="KW-0456">Lyase</keyword>
<evidence type="ECO:0000256" key="8">
    <source>
        <dbReference type="ARBA" id="ARBA00023239"/>
    </source>
</evidence>
<evidence type="ECO:0000256" key="4">
    <source>
        <dbReference type="ARBA" id="ARBA00022723"/>
    </source>
</evidence>
<dbReference type="InterPro" id="IPR048328">
    <property type="entry name" value="Dyp_perox_C"/>
</dbReference>
<dbReference type="InterPro" id="IPR006311">
    <property type="entry name" value="TAT_signal"/>
</dbReference>
<reference evidence="16 17" key="1">
    <citation type="submission" date="2020-08" db="EMBL/GenBank/DDBJ databases">
        <title>Cohnella phylogeny.</title>
        <authorList>
            <person name="Dunlap C."/>
        </authorList>
    </citation>
    <scope>NUCLEOTIDE SEQUENCE [LARGE SCALE GENOMIC DNA]</scope>
    <source>
        <strain evidence="16 17">DSM 28246</strain>
    </source>
</reference>
<dbReference type="Proteomes" id="UP000547209">
    <property type="component" value="Unassembled WGS sequence"/>
</dbReference>
<comment type="catalytic activity">
    <reaction evidence="12">
        <text>heme b + 2 H(+) = protoporphyrin IX + Fe(2+)</text>
        <dbReference type="Rhea" id="RHEA:22584"/>
        <dbReference type="ChEBI" id="CHEBI:15378"/>
        <dbReference type="ChEBI" id="CHEBI:29033"/>
        <dbReference type="ChEBI" id="CHEBI:57306"/>
        <dbReference type="ChEBI" id="CHEBI:60344"/>
        <dbReference type="EC" id="4.98.1.1"/>
    </reaction>
    <physiologicalReaction direction="left-to-right" evidence="12">
        <dbReference type="Rhea" id="RHEA:22585"/>
    </physiologicalReaction>
</comment>
<accession>A0A7X0VG25</accession>
<name>A0A7X0VG25_9BACL</name>
<dbReference type="GO" id="GO:0046872">
    <property type="term" value="F:metal ion binding"/>
    <property type="evidence" value="ECO:0007669"/>
    <property type="project" value="UniProtKB-KW"/>
</dbReference>
<feature type="domain" description="Dyp-type peroxidase C-terminal" evidence="15">
    <location>
        <begin position="235"/>
        <end position="417"/>
    </location>
</feature>